<proteinExistence type="predicted"/>
<dbReference type="Proteomes" id="UP001189429">
    <property type="component" value="Unassembled WGS sequence"/>
</dbReference>
<feature type="compositionally biased region" description="Low complexity" evidence="1">
    <location>
        <begin position="975"/>
        <end position="996"/>
    </location>
</feature>
<sequence>MARWPARCAAALVLRAAPLARGQVLDLQVGADGSYRVAHNGDLWLQGGETRVGEHSSASGDLVVLETFTYEGSDALGGFVAQTLRWARSPNASAGAVLLETTFRTYPADKGVLLFEQYFPSAISITAPDNGLLASTLFPAFSRKPGPADSLDCFSYHGIFPRMKGCKVETYAESHLGGTPLVIYNSTRADLPVVVLAPLTAPKAQHMASTEGMFGVGVKATVGLISRAGVHDGMMAWGDRALKYLAKPRADMYAGNIVGSIGFWTDNGGYYHYATGSNETYEEVLPQVKAYHDSIGVPFKHWQFDSWFYPKDGAVDPGGGGGGVTNWTAIPDVFPGGMAHIQSLLKMPMAMHNRQWSPHSDYINNLSFEWYTSNGVAIPKDPFAFFKWFFAQQEGWGLEMYEQDWMSTQNDKTDALQTNITMGDLWLAGMAAGAAGSNRTVQYCMPYPSDVLSGAAHPAVTNARATGDYFHSDNQWAVGSTALFYWALGILPFKDGFYSSTHLQKGGQTKGPEMHPDREAIMATLSCAMVGPMDGINLLNATRVMSTCRNDGILLKPDEPVVTSEECFRRPGDPGECWLFHAYSSVPTRSWQELHVHYLFSDNGTEPITPGMVNLRDHSGHVVYNWYTGELSPLAETNLLRPGYEGHVYAVVTVAFDGWIFLGEVDKYVTAARIRFQHVAVRESDPSVLDVTVAGSGAGSEDVQVCAAQVSILRVVCKIAHFGAAGGVQTLSFEPEGQRLLDSQLGHADLETPKSGAASASSSSVYGYQANEAHELLYGAPHGAARAHAEQLQAKASAPQPPPRLGGAHAGLSVYTVTMRGVPAGYTKQLVAGELQDAGFSSGRDFDFLYVPSVPLSPGDETTNCFVNFTSATVMNAFCSAFGGRKMRKFNGRKPVQVTITTPEDLVSLMLPPGGAGPAPGPGAGPSIAAAPQGIPAAPSAAPPPVQISLGSCAARAVASAEHGAADDASPGLVPARDAAEAAGGRAARCQRPPAASGSPPGHLLSLVRHERPGRVPVLLSVRLPRAERPLARGGPTQGAQGSAEWATCPSLSDGAPATAAQGSALMPTLLSTFLPASSPACCSTASLPGAA</sequence>
<reference evidence="3" key="1">
    <citation type="submission" date="2023-10" db="EMBL/GenBank/DDBJ databases">
        <authorList>
            <person name="Chen Y."/>
            <person name="Shah S."/>
            <person name="Dougan E. K."/>
            <person name="Thang M."/>
            <person name="Chan C."/>
        </authorList>
    </citation>
    <scope>NUCLEOTIDE SEQUENCE [LARGE SCALE GENOMIC DNA]</scope>
</reference>
<keyword evidence="4" id="KW-1185">Reference proteome</keyword>
<protein>
    <submittedName>
        <fullName evidence="3">Uncharacterized protein</fullName>
    </submittedName>
</protein>
<feature type="region of interest" description="Disordered" evidence="1">
    <location>
        <begin position="1029"/>
        <end position="1050"/>
    </location>
</feature>
<feature type="region of interest" description="Disordered" evidence="1">
    <location>
        <begin position="964"/>
        <end position="1006"/>
    </location>
</feature>
<comment type="caution">
    <text evidence="3">The sequence shown here is derived from an EMBL/GenBank/DDBJ whole genome shotgun (WGS) entry which is preliminary data.</text>
</comment>
<evidence type="ECO:0000313" key="4">
    <source>
        <dbReference type="Proteomes" id="UP001189429"/>
    </source>
</evidence>
<feature type="chain" id="PRO_5046026882" evidence="2">
    <location>
        <begin position="23"/>
        <end position="1092"/>
    </location>
</feature>
<evidence type="ECO:0000256" key="2">
    <source>
        <dbReference type="SAM" id="SignalP"/>
    </source>
</evidence>
<gene>
    <name evidence="3" type="ORF">PCOR1329_LOCUS72237</name>
</gene>
<dbReference type="EMBL" id="CAUYUJ010019639">
    <property type="protein sequence ID" value="CAK0892616.1"/>
    <property type="molecule type" value="Genomic_DNA"/>
</dbReference>
<organism evidence="3 4">
    <name type="scientific">Prorocentrum cordatum</name>
    <dbReference type="NCBI Taxonomy" id="2364126"/>
    <lineage>
        <taxon>Eukaryota</taxon>
        <taxon>Sar</taxon>
        <taxon>Alveolata</taxon>
        <taxon>Dinophyceae</taxon>
        <taxon>Prorocentrales</taxon>
        <taxon>Prorocentraceae</taxon>
        <taxon>Prorocentrum</taxon>
    </lineage>
</organism>
<evidence type="ECO:0000313" key="3">
    <source>
        <dbReference type="EMBL" id="CAK0892616.1"/>
    </source>
</evidence>
<feature type="signal peptide" evidence="2">
    <location>
        <begin position="1"/>
        <end position="22"/>
    </location>
</feature>
<keyword evidence="2" id="KW-0732">Signal</keyword>
<evidence type="ECO:0000256" key="1">
    <source>
        <dbReference type="SAM" id="MobiDB-lite"/>
    </source>
</evidence>
<feature type="region of interest" description="Disordered" evidence="1">
    <location>
        <begin position="910"/>
        <end position="943"/>
    </location>
</feature>
<feature type="compositionally biased region" description="Low complexity" evidence="1">
    <location>
        <begin position="925"/>
        <end position="940"/>
    </location>
</feature>
<feature type="compositionally biased region" description="Gly residues" evidence="1">
    <location>
        <begin position="914"/>
        <end position="924"/>
    </location>
</feature>
<name>A0ABN9X4B1_9DINO</name>
<accession>A0ABN9X4B1</accession>